<dbReference type="InterPro" id="IPR032710">
    <property type="entry name" value="NTF2-like_dom_sf"/>
</dbReference>
<reference evidence="1 2" key="1">
    <citation type="submission" date="2019-03" db="EMBL/GenBank/DDBJ databases">
        <authorList>
            <person name="Kim M.K.M."/>
        </authorList>
    </citation>
    <scope>NUCLEOTIDE SEQUENCE [LARGE SCALE GENOMIC DNA]</scope>
    <source>
        <strain evidence="1 2">18JY21-1</strain>
    </source>
</reference>
<dbReference type="Proteomes" id="UP000295418">
    <property type="component" value="Unassembled WGS sequence"/>
</dbReference>
<accession>A0A4R4EEY1</accession>
<sequence length="142" mass="16054">MEFQRHAIDELTTAFYSSFTNKNGASPNIKGIYELFIPQGVIIKNSGTIPEIYNLQQFVVPREKLLNEGMLIEFEEEELSHTTEIIGNIGHRLSIYRKSGILAGEAFTAHGVKSIQFIRTPNGWKISSLAWDDEREGLKIQA</sequence>
<proteinExistence type="predicted"/>
<dbReference type="RefSeq" id="WP_132418601.1">
    <property type="nucleotide sequence ID" value="NZ_SKFG01000012.1"/>
</dbReference>
<dbReference type="OrthoDB" id="9798081at2"/>
<gene>
    <name evidence="1" type="ORF">E0485_13640</name>
</gene>
<dbReference type="AlphaFoldDB" id="A0A4R4EEY1"/>
<evidence type="ECO:0000313" key="2">
    <source>
        <dbReference type="Proteomes" id="UP000295418"/>
    </source>
</evidence>
<evidence type="ECO:0000313" key="1">
    <source>
        <dbReference type="EMBL" id="TCZ76628.1"/>
    </source>
</evidence>
<organism evidence="1 2">
    <name type="scientific">Paenibacillus albiflavus</name>
    <dbReference type="NCBI Taxonomy" id="2545760"/>
    <lineage>
        <taxon>Bacteria</taxon>
        <taxon>Bacillati</taxon>
        <taxon>Bacillota</taxon>
        <taxon>Bacilli</taxon>
        <taxon>Bacillales</taxon>
        <taxon>Paenibacillaceae</taxon>
        <taxon>Paenibacillus</taxon>
    </lineage>
</organism>
<keyword evidence="2" id="KW-1185">Reference proteome</keyword>
<dbReference type="EMBL" id="SKFG01000012">
    <property type="protein sequence ID" value="TCZ76628.1"/>
    <property type="molecule type" value="Genomic_DNA"/>
</dbReference>
<dbReference type="SUPFAM" id="SSF54427">
    <property type="entry name" value="NTF2-like"/>
    <property type="match status" value="1"/>
</dbReference>
<name>A0A4R4EEY1_9BACL</name>
<comment type="caution">
    <text evidence="1">The sequence shown here is derived from an EMBL/GenBank/DDBJ whole genome shotgun (WGS) entry which is preliminary data.</text>
</comment>
<protein>
    <submittedName>
        <fullName evidence="1">DUF4440 domain-containing protein</fullName>
    </submittedName>
</protein>